<evidence type="ECO:0000256" key="6">
    <source>
        <dbReference type="ARBA" id="ARBA00047942"/>
    </source>
</evidence>
<dbReference type="Gene3D" id="3.40.50.150">
    <property type="entry name" value="Vaccinia Virus protein VP39"/>
    <property type="match status" value="1"/>
</dbReference>
<sequence>MKKKSEYFQGLDEFENFLEEIINESISPDRKECYNKLKSNPEILTEIFVSLKTQEERKKEGQFITPKEIANFMVNWTMKNKRKDVFLDPGSGTGVFTEVLLKEGAEKVIAVDKDPLCIKMTKVRAKLIGKSEKLETFNQDFITEFSSNSKIEGIVCNPPYVRHHEFEKEYKNQLNYFAIESTDLSFDKLSGLHVYFFIKATRLLDEKGRMAFITSSEFLDSRYGTPLKKFLHDKFNIESLILFDEAFEEVLTTSCISLLSKNGGKQDVKMIDGGKFNENVLKEIEGEELE</sequence>
<dbReference type="GO" id="GO:0009007">
    <property type="term" value="F:site-specific DNA-methyltransferase (adenine-specific) activity"/>
    <property type="evidence" value="ECO:0007669"/>
    <property type="project" value="UniProtKB-EC"/>
</dbReference>
<dbReference type="CDD" id="cd02440">
    <property type="entry name" value="AdoMet_MTases"/>
    <property type="match status" value="1"/>
</dbReference>
<comment type="catalytic activity">
    <reaction evidence="6">
        <text>a 2'-deoxyadenosine in DNA + S-adenosyl-L-methionine = an N(6)-methyl-2'-deoxyadenosine in DNA + S-adenosyl-L-homocysteine + H(+)</text>
        <dbReference type="Rhea" id="RHEA:15197"/>
        <dbReference type="Rhea" id="RHEA-COMP:12418"/>
        <dbReference type="Rhea" id="RHEA-COMP:12419"/>
        <dbReference type="ChEBI" id="CHEBI:15378"/>
        <dbReference type="ChEBI" id="CHEBI:57856"/>
        <dbReference type="ChEBI" id="CHEBI:59789"/>
        <dbReference type="ChEBI" id="CHEBI:90615"/>
        <dbReference type="ChEBI" id="CHEBI:90616"/>
        <dbReference type="EC" id="2.1.1.72"/>
    </reaction>
</comment>
<dbReference type="PANTHER" id="PTHR33841:SF5">
    <property type="entry name" value="DNA METHYLASE (MODIFICATION METHYLASE) (METHYLTRANSFERASE)-RELATED"/>
    <property type="match status" value="1"/>
</dbReference>
<evidence type="ECO:0000256" key="3">
    <source>
        <dbReference type="ARBA" id="ARBA00022603"/>
    </source>
</evidence>
<dbReference type="PANTHER" id="PTHR33841">
    <property type="entry name" value="DNA METHYLTRANSFERASE YEEA-RELATED"/>
    <property type="match status" value="1"/>
</dbReference>
<dbReference type="EMBL" id="LHXO01000091">
    <property type="protein sequence ID" value="KXA94026.1"/>
    <property type="molecule type" value="Genomic_DNA"/>
</dbReference>
<keyword evidence="3" id="KW-0489">Methyltransferase</keyword>
<dbReference type="InterPro" id="IPR002052">
    <property type="entry name" value="DNA_methylase_N6_adenine_CS"/>
</dbReference>
<dbReference type="Pfam" id="PF07669">
    <property type="entry name" value="Eco57I"/>
    <property type="match status" value="1"/>
</dbReference>
<name>A0A133UIX0_9EURY</name>
<protein>
    <recommendedName>
        <fullName evidence="2">site-specific DNA-methyltransferase (adenine-specific)</fullName>
        <ecNumber evidence="2">2.1.1.72</ecNumber>
    </recommendedName>
</protein>
<dbReference type="GO" id="GO:0032259">
    <property type="term" value="P:methylation"/>
    <property type="evidence" value="ECO:0007669"/>
    <property type="project" value="UniProtKB-KW"/>
</dbReference>
<comment type="similarity">
    <text evidence="1">Belongs to the N(4)/N(6)-methyltransferase family.</text>
</comment>
<organism evidence="8 9">
    <name type="scientific">candidate division MSBL1 archaeon SCGC-AAA259E19</name>
    <dbReference type="NCBI Taxonomy" id="1698264"/>
    <lineage>
        <taxon>Archaea</taxon>
        <taxon>Methanobacteriati</taxon>
        <taxon>Methanobacteriota</taxon>
        <taxon>candidate division MSBL1</taxon>
    </lineage>
</organism>
<dbReference type="EC" id="2.1.1.72" evidence="2"/>
<dbReference type="PRINTS" id="PR00507">
    <property type="entry name" value="N12N6MTFRASE"/>
</dbReference>
<accession>A0A133UIX0</accession>
<keyword evidence="5" id="KW-0949">S-adenosyl-L-methionine</keyword>
<proteinExistence type="inferred from homology"/>
<dbReference type="Proteomes" id="UP000070284">
    <property type="component" value="Unassembled WGS sequence"/>
</dbReference>
<evidence type="ECO:0000313" key="9">
    <source>
        <dbReference type="Proteomes" id="UP000070284"/>
    </source>
</evidence>
<evidence type="ECO:0000256" key="1">
    <source>
        <dbReference type="ARBA" id="ARBA00006594"/>
    </source>
</evidence>
<comment type="caution">
    <text evidence="8">The sequence shown here is derived from an EMBL/GenBank/DDBJ whole genome shotgun (WGS) entry which is preliminary data.</text>
</comment>
<dbReference type="InterPro" id="IPR011639">
    <property type="entry name" value="MethylTrfase_TaqI-like_dom"/>
</dbReference>
<evidence type="ECO:0000313" key="8">
    <source>
        <dbReference type="EMBL" id="KXA94026.1"/>
    </source>
</evidence>
<evidence type="ECO:0000259" key="7">
    <source>
        <dbReference type="Pfam" id="PF07669"/>
    </source>
</evidence>
<evidence type="ECO:0000256" key="5">
    <source>
        <dbReference type="ARBA" id="ARBA00022691"/>
    </source>
</evidence>
<keyword evidence="9" id="KW-1185">Reference proteome</keyword>
<dbReference type="AlphaFoldDB" id="A0A133UIX0"/>
<gene>
    <name evidence="8" type="ORF">AKJ65_05680</name>
</gene>
<dbReference type="GO" id="GO:0006304">
    <property type="term" value="P:DNA modification"/>
    <property type="evidence" value="ECO:0007669"/>
    <property type="project" value="InterPro"/>
</dbReference>
<keyword evidence="4" id="KW-0808">Transferase</keyword>
<dbReference type="InterPro" id="IPR050953">
    <property type="entry name" value="N4_N6_ade-DNA_methylase"/>
</dbReference>
<feature type="domain" description="Type II methyltransferase M.TaqI-like" evidence="7">
    <location>
        <begin position="125"/>
        <end position="244"/>
    </location>
</feature>
<dbReference type="SUPFAM" id="SSF53335">
    <property type="entry name" value="S-adenosyl-L-methionine-dependent methyltransferases"/>
    <property type="match status" value="1"/>
</dbReference>
<evidence type="ECO:0000256" key="4">
    <source>
        <dbReference type="ARBA" id="ARBA00022679"/>
    </source>
</evidence>
<evidence type="ECO:0000256" key="2">
    <source>
        <dbReference type="ARBA" id="ARBA00011900"/>
    </source>
</evidence>
<dbReference type="GO" id="GO:0003676">
    <property type="term" value="F:nucleic acid binding"/>
    <property type="evidence" value="ECO:0007669"/>
    <property type="project" value="InterPro"/>
</dbReference>
<reference evidence="8 9" key="1">
    <citation type="journal article" date="2016" name="Sci. Rep.">
        <title>Metabolic traits of an uncultured archaeal lineage -MSBL1- from brine pools of the Red Sea.</title>
        <authorList>
            <person name="Mwirichia R."/>
            <person name="Alam I."/>
            <person name="Rashid M."/>
            <person name="Vinu M."/>
            <person name="Ba-Alawi W."/>
            <person name="Anthony Kamau A."/>
            <person name="Kamanda Ngugi D."/>
            <person name="Goker M."/>
            <person name="Klenk H.P."/>
            <person name="Bajic V."/>
            <person name="Stingl U."/>
        </authorList>
    </citation>
    <scope>NUCLEOTIDE SEQUENCE [LARGE SCALE GENOMIC DNA]</scope>
    <source>
        <strain evidence="8">SCGC-AAA259E19</strain>
    </source>
</reference>
<dbReference type="PROSITE" id="PS00092">
    <property type="entry name" value="N6_MTASE"/>
    <property type="match status" value="1"/>
</dbReference>
<dbReference type="InterPro" id="IPR029063">
    <property type="entry name" value="SAM-dependent_MTases_sf"/>
</dbReference>